<keyword evidence="2" id="KW-1133">Transmembrane helix</keyword>
<comment type="caution">
    <text evidence="3">The sequence shown here is derived from an EMBL/GenBank/DDBJ whole genome shotgun (WGS) entry which is preliminary data.</text>
</comment>
<name>A0AAW8YGB3_PEDAC</name>
<gene>
    <name evidence="3" type="ORF">R0G89_03745</name>
</gene>
<accession>A0AAW8YGB3</accession>
<feature type="transmembrane region" description="Helical" evidence="2">
    <location>
        <begin position="138"/>
        <end position="162"/>
    </location>
</feature>
<evidence type="ECO:0000256" key="1">
    <source>
        <dbReference type="SAM" id="MobiDB-lite"/>
    </source>
</evidence>
<sequence>MSEEPRNAGAQQRHPHSEHQQSTELTKRNADFMHRLRKELQASKLSDEQRQAALIDTETQLLEGQKKGTTAKQLFGTPTDRFKAIVEGPKKAKMEAQSNNIWLRAADNGLIFMALFAAMYALMMLIQPKSVQAAPGPAGILAIILTSAVGGLGIAYIYRLFVNRKKRPSLWKQAGITVLAVILWIIFYTAFGALPPAINPMLPLAGYIILAVAAFAGRWYLRRKFHIVGGLL</sequence>
<dbReference type="AlphaFoldDB" id="A0AAW8YGB3"/>
<dbReference type="Pfam" id="PF06570">
    <property type="entry name" value="DUF1129"/>
    <property type="match status" value="1"/>
</dbReference>
<dbReference type="InterPro" id="IPR009214">
    <property type="entry name" value="DUF1129"/>
</dbReference>
<dbReference type="EMBL" id="JAWJAV010000002">
    <property type="protein sequence ID" value="MDV2620843.1"/>
    <property type="molecule type" value="Genomic_DNA"/>
</dbReference>
<dbReference type="Proteomes" id="UP001280897">
    <property type="component" value="Unassembled WGS sequence"/>
</dbReference>
<dbReference type="RefSeq" id="WP_005918393.1">
    <property type="nucleotide sequence ID" value="NZ_BJMF01000001.1"/>
</dbReference>
<evidence type="ECO:0000313" key="4">
    <source>
        <dbReference type="Proteomes" id="UP001280897"/>
    </source>
</evidence>
<keyword evidence="2" id="KW-0812">Transmembrane</keyword>
<feature type="transmembrane region" description="Helical" evidence="2">
    <location>
        <begin position="204"/>
        <end position="221"/>
    </location>
</feature>
<proteinExistence type="predicted"/>
<reference evidence="3" key="2">
    <citation type="submission" date="2023-10" db="EMBL/GenBank/DDBJ databases">
        <authorList>
            <person name="Khurajog B."/>
        </authorList>
    </citation>
    <scope>NUCLEOTIDE SEQUENCE</scope>
    <source>
        <strain evidence="3">BF9</strain>
    </source>
</reference>
<organism evidence="3 4">
    <name type="scientific">Pediococcus acidilactici</name>
    <dbReference type="NCBI Taxonomy" id="1254"/>
    <lineage>
        <taxon>Bacteria</taxon>
        <taxon>Bacillati</taxon>
        <taxon>Bacillota</taxon>
        <taxon>Bacilli</taxon>
        <taxon>Lactobacillales</taxon>
        <taxon>Lactobacillaceae</taxon>
        <taxon>Pediococcus</taxon>
        <taxon>Pediococcus acidilactici group</taxon>
    </lineage>
</organism>
<dbReference type="GeneID" id="57366726"/>
<protein>
    <submittedName>
        <fullName evidence="3">DUF1129 domain-containing protein</fullName>
    </submittedName>
</protein>
<keyword evidence="2" id="KW-0472">Membrane</keyword>
<evidence type="ECO:0000313" key="3">
    <source>
        <dbReference type="EMBL" id="MDV2620843.1"/>
    </source>
</evidence>
<feature type="transmembrane region" description="Helical" evidence="2">
    <location>
        <begin position="101"/>
        <end position="126"/>
    </location>
</feature>
<reference evidence="3" key="1">
    <citation type="journal article" date="2023" name="PeerJ">
        <title>Selection and evaluation of lactic acid bacteria from chicken feces in Thailand as potential probiotics.</title>
        <authorList>
            <person name="Khurajog B."/>
            <person name="Disastra Y."/>
            <person name="Lawwyne L.D."/>
            <person name="Sirichokchatchawan W."/>
            <person name="Niyomtham W."/>
            <person name="Yindee J."/>
            <person name="Hampson D.J."/>
            <person name="Prapasarakul N."/>
        </authorList>
    </citation>
    <scope>NUCLEOTIDE SEQUENCE</scope>
    <source>
        <strain evidence="3">BF9</strain>
    </source>
</reference>
<feature type="compositionally biased region" description="Basic and acidic residues" evidence="1">
    <location>
        <begin position="15"/>
        <end position="31"/>
    </location>
</feature>
<feature type="transmembrane region" description="Helical" evidence="2">
    <location>
        <begin position="174"/>
        <end position="198"/>
    </location>
</feature>
<evidence type="ECO:0000256" key="2">
    <source>
        <dbReference type="SAM" id="Phobius"/>
    </source>
</evidence>
<feature type="region of interest" description="Disordered" evidence="1">
    <location>
        <begin position="1"/>
        <end position="31"/>
    </location>
</feature>
<dbReference type="PIRSF" id="PIRSF033111">
    <property type="entry name" value="UCP033111"/>
    <property type="match status" value="1"/>
</dbReference>